<dbReference type="InterPro" id="IPR036439">
    <property type="entry name" value="Dockerin_dom_sf"/>
</dbReference>
<dbReference type="Gene3D" id="1.10.1330.10">
    <property type="entry name" value="Dockerin domain"/>
    <property type="match status" value="1"/>
</dbReference>
<comment type="caution">
    <text evidence="3">The sequence shown here is derived from an EMBL/GenBank/DDBJ whole genome shotgun (WGS) entry which is preliminary data.</text>
</comment>
<dbReference type="InterPro" id="IPR012334">
    <property type="entry name" value="Pectin_lyas_fold"/>
</dbReference>
<sequence length="1111" mass="117617">MRGWQSLEPRLVLTTYFVNVANDIDFGDNQYTTAAGNAAADGLTAATPVDSLATLLGKGIAFQPGDQVFIDTGAYKADHDLVFTAAHTGLTLQGPTDVGKVATLQRTGVSSFQDAVLKIDGADNLTISHVVVTGGGIGVLLSGDTIGDGITLMHNQLHGNGYGIYGATTEGITDLEIRQNEIFDNDAGIALFAQLTSSVLISGNTVSGHLSDVYPGDGIGVSLELDGAEVTGNQFTNNRIGITASASLGATQIVVSANQVSDNQVGIQAFGGTQVIGNEIYGHRSPQAGGMGIQTAEGPTVEDNSIYDNDIGIQNYPGFEPTRYTINSNSIFANGTGIAGSDFGDIVLNRIYGNEAGVRFTHYASVTSGGSVNNNLIYDNEVVGIDLRDATDFTKVSFNTFYEPVADAVWMSDILSPNGIVQSNLISIGSGTGILFETTSEDLSADPSSWKFQQSEGNLFHVFNGGSVGTWNAIAYVTLAAWQVETGLDTASFEGDPLYRDVDGADDLLGYDQDLSVDGGLDDDFGLMAGSPAIDKGYGTAPAMDFNGINRFDEPEVGNDVWGGFAEQVLGESGISAGGGIAQNWNADDQAWTLVLPFSFDLAGIDYGEVQVSSNGLLHFAGQSDPASGQNDPAALTTNVRIAALWDDLSTAGVGDDIYIDVSTTDQVTIRWDATLVATGGDVQFQVTLTATGEIRIDFGTGNSQLSPTIGIGYGTGSSLLSIYDGADELSEVNSVSLVPFNSFADVGAIEFPGSFSDSYLSIFLNSTAASGNVGDARNAGSQPSIPTLHEWQDVVAELWMEVGELLPDQPLDLTAEIQSFTDWFTDPVVVDHMGSSPTISTVVNGSLTTSTVNVFDLDLSGYAQGQQVLIAKVKFSPDVQDLVGLPMASLTEYPHSAPDNGFQLLSSAINASQDLGVVSEIEGAFIPVVYDANDDGKIGIQDFAEFISVYGRIPDSQNTKAYRFDYDQSGKVGLSDFSLLIRNYGRRKSTVNVDIIQPPIDFGAQTAPLQLLLEGEPVQREADAEFWYSLAPEPVGTNSLDDVLGRNPGAEKQNVEPTVQTGSHITSEESTHYQLDVRLIDAAFSAEYESLTPTSQEESAYEMLLLDWLL</sequence>
<gene>
    <name evidence="3" type="ORF">C5Y96_02970</name>
</gene>
<dbReference type="InterPro" id="IPR039448">
    <property type="entry name" value="Beta_helix"/>
</dbReference>
<dbReference type="SMART" id="SM00710">
    <property type="entry name" value="PbH1"/>
    <property type="match status" value="11"/>
</dbReference>
<feature type="domain" description="EF-hand" evidence="2">
    <location>
        <begin position="930"/>
        <end position="954"/>
    </location>
</feature>
<dbReference type="InterPro" id="IPR006626">
    <property type="entry name" value="PbH1"/>
</dbReference>
<evidence type="ECO:0000313" key="3">
    <source>
        <dbReference type="EMBL" id="PQO38848.1"/>
    </source>
</evidence>
<name>A0A2S8G334_9BACT</name>
<reference evidence="3 4" key="1">
    <citation type="submission" date="2018-02" db="EMBL/GenBank/DDBJ databases">
        <title>Comparative genomes isolates from brazilian mangrove.</title>
        <authorList>
            <person name="Araujo J.E."/>
            <person name="Taketani R.G."/>
            <person name="Silva M.C.P."/>
            <person name="Loureco M.V."/>
            <person name="Andreote F.D."/>
        </authorList>
    </citation>
    <scope>NUCLEOTIDE SEQUENCE [LARGE SCALE GENOMIC DNA]</scope>
    <source>
        <strain evidence="3 4">HEX-2 MGV</strain>
    </source>
</reference>
<dbReference type="InterPro" id="IPR002048">
    <property type="entry name" value="EF_hand_dom"/>
</dbReference>
<organism evidence="3 4">
    <name type="scientific">Blastopirellula marina</name>
    <dbReference type="NCBI Taxonomy" id="124"/>
    <lineage>
        <taxon>Bacteria</taxon>
        <taxon>Pseudomonadati</taxon>
        <taxon>Planctomycetota</taxon>
        <taxon>Planctomycetia</taxon>
        <taxon>Pirellulales</taxon>
        <taxon>Pirellulaceae</taxon>
        <taxon>Blastopirellula</taxon>
    </lineage>
</organism>
<evidence type="ECO:0000259" key="2">
    <source>
        <dbReference type="PROSITE" id="PS50222"/>
    </source>
</evidence>
<dbReference type="PROSITE" id="PS00018">
    <property type="entry name" value="EF_HAND_1"/>
    <property type="match status" value="2"/>
</dbReference>
<evidence type="ECO:0000256" key="1">
    <source>
        <dbReference type="ARBA" id="ARBA00016512"/>
    </source>
</evidence>
<protein>
    <recommendedName>
        <fullName evidence="1">Probable pectate lyase C</fullName>
    </recommendedName>
</protein>
<proteinExistence type="predicted"/>
<dbReference type="Gene3D" id="2.160.20.10">
    <property type="entry name" value="Single-stranded right-handed beta-helix, Pectin lyase-like"/>
    <property type="match status" value="3"/>
</dbReference>
<dbReference type="InterPro" id="IPR059226">
    <property type="entry name" value="Choice_anch_Q_dom"/>
</dbReference>
<dbReference type="PROSITE" id="PS50222">
    <property type="entry name" value="EF_HAND_2"/>
    <property type="match status" value="1"/>
</dbReference>
<dbReference type="SUPFAM" id="SSF51126">
    <property type="entry name" value="Pectin lyase-like"/>
    <property type="match status" value="2"/>
</dbReference>
<dbReference type="SUPFAM" id="SSF63446">
    <property type="entry name" value="Type I dockerin domain"/>
    <property type="match status" value="1"/>
</dbReference>
<evidence type="ECO:0000313" key="4">
    <source>
        <dbReference type="Proteomes" id="UP000240009"/>
    </source>
</evidence>
<dbReference type="GO" id="GO:0005509">
    <property type="term" value="F:calcium ion binding"/>
    <property type="evidence" value="ECO:0007669"/>
    <property type="project" value="InterPro"/>
</dbReference>
<dbReference type="Pfam" id="PF13229">
    <property type="entry name" value="Beta_helix"/>
    <property type="match status" value="1"/>
</dbReference>
<dbReference type="NCBIfam" id="NF041518">
    <property type="entry name" value="choice_anch_Q"/>
    <property type="match status" value="1"/>
</dbReference>
<dbReference type="InterPro" id="IPR011050">
    <property type="entry name" value="Pectin_lyase_fold/virulence"/>
</dbReference>
<dbReference type="InterPro" id="IPR018247">
    <property type="entry name" value="EF_Hand_1_Ca_BS"/>
</dbReference>
<dbReference type="GO" id="GO:0000272">
    <property type="term" value="P:polysaccharide catabolic process"/>
    <property type="evidence" value="ECO:0007669"/>
    <property type="project" value="InterPro"/>
</dbReference>
<dbReference type="AlphaFoldDB" id="A0A2S8G334"/>
<dbReference type="EMBL" id="PUIA01000016">
    <property type="protein sequence ID" value="PQO38848.1"/>
    <property type="molecule type" value="Genomic_DNA"/>
</dbReference>
<accession>A0A2S8G334</accession>
<dbReference type="Proteomes" id="UP000240009">
    <property type="component" value="Unassembled WGS sequence"/>
</dbReference>